<dbReference type="Proteomes" id="UP000001916">
    <property type="component" value="Chromosome"/>
</dbReference>
<dbReference type="AlphaFoldDB" id="D7BFU0"/>
<dbReference type="RefSeq" id="WP_013158200.1">
    <property type="nucleotide sequence ID" value="NC_014212.1"/>
</dbReference>
<protein>
    <submittedName>
        <fullName evidence="1">Uncharacterized protein</fullName>
    </submittedName>
</protein>
<accession>D7BFU0</accession>
<evidence type="ECO:0000313" key="2">
    <source>
        <dbReference type="Proteomes" id="UP000001916"/>
    </source>
</evidence>
<dbReference type="InterPro" id="IPR054172">
    <property type="entry name" value="VP16-like"/>
</dbReference>
<name>D7BFU0_ALLS1</name>
<dbReference type="Gene3D" id="2.60.120.1180">
    <property type="match status" value="1"/>
</dbReference>
<dbReference type="STRING" id="526227.Mesil_1765"/>
<dbReference type="Pfam" id="PF22024">
    <property type="entry name" value="VP16-like"/>
    <property type="match status" value="1"/>
</dbReference>
<proteinExistence type="predicted"/>
<keyword evidence="2" id="KW-1185">Reference proteome</keyword>
<dbReference type="EMBL" id="CP002042">
    <property type="protein sequence ID" value="ADH63643.1"/>
    <property type="molecule type" value="Genomic_DNA"/>
</dbReference>
<gene>
    <name evidence="1" type="ordered locus">Mesil_1765</name>
</gene>
<evidence type="ECO:0000313" key="1">
    <source>
        <dbReference type="EMBL" id="ADH63643.1"/>
    </source>
</evidence>
<sequence>MNPSAGRPTEIIINDPNASFFAGPQRLRLWEYLVPVGVELKIQNPFRLIAKLYGAGNVQIPASSKLYLARIRRGDFEIEDLAEIPYAPYFSLTIDQQLDANFAERITHVIENTGRMGYAFDEGDRLAILIESTLAVDTTNPNNRIQFTGLVNN</sequence>
<reference evidence="1 2" key="1">
    <citation type="journal article" date="2010" name="Stand. Genomic Sci.">
        <title>Complete genome sequence of Meiothermus silvanus type strain (VI-R2).</title>
        <authorList>
            <person name="Sikorski J."/>
            <person name="Tindall B.J."/>
            <person name="Lowry S."/>
            <person name="Lucas S."/>
            <person name="Nolan M."/>
            <person name="Copeland A."/>
            <person name="Glavina Del Rio T."/>
            <person name="Tice H."/>
            <person name="Cheng J.F."/>
            <person name="Han C."/>
            <person name="Pitluck S."/>
            <person name="Liolios K."/>
            <person name="Ivanova N."/>
            <person name="Mavromatis K."/>
            <person name="Mikhailova N."/>
            <person name="Pati A."/>
            <person name="Goodwin L."/>
            <person name="Chen A."/>
            <person name="Palaniappan K."/>
            <person name="Land M."/>
            <person name="Hauser L."/>
            <person name="Chang Y.J."/>
            <person name="Jeffries C.D."/>
            <person name="Rohde M."/>
            <person name="Goker M."/>
            <person name="Woyke T."/>
            <person name="Bristow J."/>
            <person name="Eisen J.A."/>
            <person name="Markowitz V."/>
            <person name="Hugenholtz P."/>
            <person name="Kyrpides N.C."/>
            <person name="Klenk H.P."/>
            <person name="Lapidus A."/>
        </authorList>
    </citation>
    <scope>NUCLEOTIDE SEQUENCE [LARGE SCALE GENOMIC DNA]</scope>
    <source>
        <strain evidence="2">ATCC 700542 / DSM 9946 / VI-R2</strain>
    </source>
</reference>
<organism evidence="1 2">
    <name type="scientific">Allomeiothermus silvanus (strain ATCC 700542 / DSM 9946 / NBRC 106475 / NCIMB 13440 / VI-R2)</name>
    <name type="common">Thermus silvanus</name>
    <dbReference type="NCBI Taxonomy" id="526227"/>
    <lineage>
        <taxon>Bacteria</taxon>
        <taxon>Thermotogati</taxon>
        <taxon>Deinococcota</taxon>
        <taxon>Deinococci</taxon>
        <taxon>Thermales</taxon>
        <taxon>Thermaceae</taxon>
        <taxon>Allomeiothermus</taxon>
    </lineage>
</organism>
<dbReference type="KEGG" id="msv:Mesil_1765"/>
<dbReference type="HOGENOM" id="CLU_1711075_0_0_0"/>